<evidence type="ECO:0000256" key="6">
    <source>
        <dbReference type="ARBA" id="ARBA00022989"/>
    </source>
</evidence>
<dbReference type="GO" id="GO:0005886">
    <property type="term" value="C:plasma membrane"/>
    <property type="evidence" value="ECO:0007669"/>
    <property type="project" value="UniProtKB-SubCell"/>
</dbReference>
<dbReference type="PANTHER" id="PTHR43848:SF2">
    <property type="entry name" value="PUTRESCINE TRANSPORT SYSTEM PERMEASE PROTEIN POTI"/>
    <property type="match status" value="1"/>
</dbReference>
<evidence type="ECO:0000256" key="4">
    <source>
        <dbReference type="ARBA" id="ARBA00022475"/>
    </source>
</evidence>
<reference evidence="11" key="1">
    <citation type="submission" date="2020-05" db="EMBL/GenBank/DDBJ databases">
        <authorList>
            <person name="Chiriac C."/>
            <person name="Salcher M."/>
            <person name="Ghai R."/>
            <person name="Kavagutti S V."/>
        </authorList>
    </citation>
    <scope>NUCLEOTIDE SEQUENCE</scope>
</reference>
<protein>
    <submittedName>
        <fullName evidence="11">Unannotated protein</fullName>
    </submittedName>
</protein>
<evidence type="ECO:0000256" key="5">
    <source>
        <dbReference type="ARBA" id="ARBA00022692"/>
    </source>
</evidence>
<dbReference type="Gene3D" id="1.10.3720.10">
    <property type="entry name" value="MetI-like"/>
    <property type="match status" value="1"/>
</dbReference>
<dbReference type="Pfam" id="PF00528">
    <property type="entry name" value="BPD_transp_1"/>
    <property type="match status" value="1"/>
</dbReference>
<evidence type="ECO:0000256" key="3">
    <source>
        <dbReference type="ARBA" id="ARBA00022448"/>
    </source>
</evidence>
<evidence type="ECO:0000313" key="11">
    <source>
        <dbReference type="EMBL" id="CAB4746804.1"/>
    </source>
</evidence>
<evidence type="ECO:0000256" key="8">
    <source>
        <dbReference type="SAM" id="MobiDB-lite"/>
    </source>
</evidence>
<keyword evidence="3" id="KW-0813">Transport</keyword>
<name>A0A6J6TIY6_9ZZZZ</name>
<keyword evidence="6 9" id="KW-1133">Transmembrane helix</keyword>
<feature type="domain" description="ABC transmembrane type-1" evidence="10">
    <location>
        <begin position="96"/>
        <end position="287"/>
    </location>
</feature>
<feature type="transmembrane region" description="Helical" evidence="9">
    <location>
        <begin position="35"/>
        <end position="61"/>
    </location>
</feature>
<feature type="transmembrane region" description="Helical" evidence="9">
    <location>
        <begin position="133"/>
        <end position="155"/>
    </location>
</feature>
<feature type="region of interest" description="Disordered" evidence="8">
    <location>
        <begin position="1"/>
        <end position="34"/>
    </location>
</feature>
<feature type="transmembrane region" description="Helical" evidence="9">
    <location>
        <begin position="268"/>
        <end position="291"/>
    </location>
</feature>
<evidence type="ECO:0000259" key="10">
    <source>
        <dbReference type="PROSITE" id="PS50928"/>
    </source>
</evidence>
<evidence type="ECO:0000256" key="1">
    <source>
        <dbReference type="ARBA" id="ARBA00004651"/>
    </source>
</evidence>
<dbReference type="InterPro" id="IPR035906">
    <property type="entry name" value="MetI-like_sf"/>
</dbReference>
<accession>A0A6J6TIY6</accession>
<organism evidence="11">
    <name type="scientific">freshwater metagenome</name>
    <dbReference type="NCBI Taxonomy" id="449393"/>
    <lineage>
        <taxon>unclassified sequences</taxon>
        <taxon>metagenomes</taxon>
        <taxon>ecological metagenomes</taxon>
    </lineage>
</organism>
<feature type="transmembrane region" description="Helical" evidence="9">
    <location>
        <begin position="167"/>
        <end position="189"/>
    </location>
</feature>
<keyword evidence="5 9" id="KW-0812">Transmembrane</keyword>
<evidence type="ECO:0000256" key="9">
    <source>
        <dbReference type="SAM" id="Phobius"/>
    </source>
</evidence>
<comment type="similarity">
    <text evidence="2">Belongs to the binding-protein-dependent transport system permease family. CysTW subfamily.</text>
</comment>
<dbReference type="InterPro" id="IPR000515">
    <property type="entry name" value="MetI-like"/>
</dbReference>
<feature type="transmembrane region" description="Helical" evidence="9">
    <location>
        <begin position="210"/>
        <end position="232"/>
    </location>
</feature>
<gene>
    <name evidence="11" type="ORF">UFOPK2786_01080</name>
    <name evidence="12" type="ORF">UFOPK3957_00835</name>
</gene>
<keyword evidence="7 9" id="KW-0472">Membrane</keyword>
<evidence type="ECO:0000256" key="7">
    <source>
        <dbReference type="ARBA" id="ARBA00023136"/>
    </source>
</evidence>
<dbReference type="AlphaFoldDB" id="A0A6J6TIY6"/>
<dbReference type="EMBL" id="CAFBOM010000125">
    <property type="protein sequence ID" value="CAB4987764.1"/>
    <property type="molecule type" value="Genomic_DNA"/>
</dbReference>
<dbReference type="PROSITE" id="PS50928">
    <property type="entry name" value="ABC_TM1"/>
    <property type="match status" value="1"/>
</dbReference>
<dbReference type="InterPro" id="IPR051789">
    <property type="entry name" value="Bact_Polyamine_Transport"/>
</dbReference>
<evidence type="ECO:0000256" key="2">
    <source>
        <dbReference type="ARBA" id="ARBA00007069"/>
    </source>
</evidence>
<proteinExistence type="inferred from homology"/>
<comment type="subcellular location">
    <subcellularLocation>
        <location evidence="1">Cell membrane</location>
        <topology evidence="1">Multi-pass membrane protein</topology>
    </subcellularLocation>
</comment>
<sequence>MTVSAAPADLFARESPDGSESQSRRKRSKGGGPHAHGLATITTIYLLWSLVPVAVAILFSFNAGRSRSVWQGFSLRWYTWDPNGSILNDPALRNALLHTITLAIIATIITVPLGVTFALALDRWRGRVPTGASFAVLLSFVIPEIALAIGLLFLVTTLATPFTLGTTAQLIGLITFQLSYPVVIVRARLLTIGTQYEEAARDLGATALGAVRRVLLPMLTPAIMVSAILVFADVLDNFVIVRYLSADMSTETTSMRIYNTARAAPTPALNALATLILVTCLIVIVIGWLLYRRWSKGQGEDGGLGSFTSTL</sequence>
<feature type="transmembrane region" description="Helical" evidence="9">
    <location>
        <begin position="95"/>
        <end position="121"/>
    </location>
</feature>
<dbReference type="CDD" id="cd06261">
    <property type="entry name" value="TM_PBP2"/>
    <property type="match status" value="1"/>
</dbReference>
<dbReference type="GO" id="GO:0055085">
    <property type="term" value="P:transmembrane transport"/>
    <property type="evidence" value="ECO:0007669"/>
    <property type="project" value="InterPro"/>
</dbReference>
<dbReference type="PANTHER" id="PTHR43848">
    <property type="entry name" value="PUTRESCINE TRANSPORT SYSTEM PERMEASE PROTEIN POTI"/>
    <property type="match status" value="1"/>
</dbReference>
<evidence type="ECO:0000313" key="12">
    <source>
        <dbReference type="EMBL" id="CAB4987764.1"/>
    </source>
</evidence>
<keyword evidence="4" id="KW-1003">Cell membrane</keyword>
<dbReference type="EMBL" id="CAEZYW010000165">
    <property type="protein sequence ID" value="CAB4746804.1"/>
    <property type="molecule type" value="Genomic_DNA"/>
</dbReference>
<dbReference type="SUPFAM" id="SSF161098">
    <property type="entry name" value="MetI-like"/>
    <property type="match status" value="1"/>
</dbReference>